<dbReference type="InterPro" id="IPR038763">
    <property type="entry name" value="DHH_sf"/>
</dbReference>
<dbReference type="InterPro" id="IPR003156">
    <property type="entry name" value="DHHA1_dom"/>
</dbReference>
<reference evidence="3" key="1">
    <citation type="submission" date="2020-10" db="EMBL/GenBank/DDBJ databases">
        <authorList>
            <person name="Gilroy R."/>
        </authorList>
    </citation>
    <scope>NUCLEOTIDE SEQUENCE</scope>
    <source>
        <strain evidence="3">ChiW16-3235</strain>
    </source>
</reference>
<evidence type="ECO:0000313" key="4">
    <source>
        <dbReference type="Proteomes" id="UP000823913"/>
    </source>
</evidence>
<evidence type="ECO:0000259" key="1">
    <source>
        <dbReference type="Pfam" id="PF01368"/>
    </source>
</evidence>
<sequence length="320" mass="34883">MTENLLKEIAKQLNYAKVVGVFCHVRPDGDALGSGLALVTALKNSGKAAYMMCEDAVPDRLKILPAMEDVLTSLPQGVSFDLLVSVDCADLSRLGVFAAFYKKFKGNTVNIDHHISNDRYAKINLVCECTATCEIIPEVIKAAGMPITKDIADLAALGLLTDSGNFSHRDVTENTFKVAAELRGAGADFPGIGYEMFSRQSKSRALLYVRVLNSMRFCLDDRLVFLTVTQKDFAETDTEKSATEGFVDFPLSIDGVEVSVALMEVKKGQYKTSLRSKRANVNAVAAEFGGGGHILASGCMLFGEYEEVIERLTYAVYKQL</sequence>
<protein>
    <submittedName>
        <fullName evidence="3">Bifunctional oligoribonuclease/PAP phosphatase NrnA</fullName>
    </submittedName>
</protein>
<accession>A0A9D1E6Q6</accession>
<organism evidence="3 4">
    <name type="scientific">Candidatus Coproplasma avicola</name>
    <dbReference type="NCBI Taxonomy" id="2840744"/>
    <lineage>
        <taxon>Bacteria</taxon>
        <taxon>Bacillati</taxon>
        <taxon>Bacillota</taxon>
        <taxon>Clostridia</taxon>
        <taxon>Eubacteriales</taxon>
        <taxon>Candidatus Coproplasma</taxon>
    </lineage>
</organism>
<dbReference type="GO" id="GO:0003676">
    <property type="term" value="F:nucleic acid binding"/>
    <property type="evidence" value="ECO:0007669"/>
    <property type="project" value="InterPro"/>
</dbReference>
<feature type="domain" description="DHHA1" evidence="2">
    <location>
        <begin position="235"/>
        <end position="312"/>
    </location>
</feature>
<dbReference type="Gene3D" id="3.10.310.30">
    <property type="match status" value="1"/>
</dbReference>
<reference evidence="3" key="2">
    <citation type="journal article" date="2021" name="PeerJ">
        <title>Extensive microbial diversity within the chicken gut microbiome revealed by metagenomics and culture.</title>
        <authorList>
            <person name="Gilroy R."/>
            <person name="Ravi A."/>
            <person name="Getino M."/>
            <person name="Pursley I."/>
            <person name="Horton D.L."/>
            <person name="Alikhan N.F."/>
            <person name="Baker D."/>
            <person name="Gharbi K."/>
            <person name="Hall N."/>
            <person name="Watson M."/>
            <person name="Adriaenssens E.M."/>
            <person name="Foster-Nyarko E."/>
            <person name="Jarju S."/>
            <person name="Secka A."/>
            <person name="Antonio M."/>
            <person name="Oren A."/>
            <person name="Chaudhuri R.R."/>
            <person name="La Ragione R."/>
            <person name="Hildebrand F."/>
            <person name="Pallen M.J."/>
        </authorList>
    </citation>
    <scope>NUCLEOTIDE SEQUENCE</scope>
    <source>
        <strain evidence="3">ChiW16-3235</strain>
    </source>
</reference>
<comment type="caution">
    <text evidence="3">The sequence shown here is derived from an EMBL/GenBank/DDBJ whole genome shotgun (WGS) entry which is preliminary data.</text>
</comment>
<name>A0A9D1E6Q6_9FIRM</name>
<dbReference type="InterPro" id="IPR051319">
    <property type="entry name" value="Oligoribo/pAp-PDE_c-di-AMP_PDE"/>
</dbReference>
<dbReference type="InterPro" id="IPR001667">
    <property type="entry name" value="DDH_dom"/>
</dbReference>
<evidence type="ECO:0000259" key="2">
    <source>
        <dbReference type="Pfam" id="PF02272"/>
    </source>
</evidence>
<dbReference type="Pfam" id="PF02272">
    <property type="entry name" value="DHHA1"/>
    <property type="match status" value="1"/>
</dbReference>
<feature type="domain" description="DDH" evidence="1">
    <location>
        <begin position="19"/>
        <end position="158"/>
    </location>
</feature>
<dbReference type="EMBL" id="DVHK01000093">
    <property type="protein sequence ID" value="HIR67305.1"/>
    <property type="molecule type" value="Genomic_DNA"/>
</dbReference>
<dbReference type="PANTHER" id="PTHR47618">
    <property type="entry name" value="BIFUNCTIONAL OLIGORIBONUCLEASE AND PAP PHOSPHATASE NRNA"/>
    <property type="match status" value="1"/>
</dbReference>
<dbReference type="Gene3D" id="3.90.1640.10">
    <property type="entry name" value="inorganic pyrophosphatase (n-terminal core)"/>
    <property type="match status" value="1"/>
</dbReference>
<dbReference type="Pfam" id="PF01368">
    <property type="entry name" value="DHH"/>
    <property type="match status" value="1"/>
</dbReference>
<dbReference type="SUPFAM" id="SSF64182">
    <property type="entry name" value="DHH phosphoesterases"/>
    <property type="match status" value="1"/>
</dbReference>
<dbReference type="Proteomes" id="UP000823913">
    <property type="component" value="Unassembled WGS sequence"/>
</dbReference>
<gene>
    <name evidence="3" type="ORF">IAB94_04600</name>
</gene>
<dbReference type="AlphaFoldDB" id="A0A9D1E6Q6"/>
<dbReference type="PANTHER" id="PTHR47618:SF1">
    <property type="entry name" value="BIFUNCTIONAL OLIGORIBONUCLEASE AND PAP PHOSPHATASE NRNA"/>
    <property type="match status" value="1"/>
</dbReference>
<evidence type="ECO:0000313" key="3">
    <source>
        <dbReference type="EMBL" id="HIR67305.1"/>
    </source>
</evidence>
<proteinExistence type="predicted"/>